<evidence type="ECO:0000313" key="12">
    <source>
        <dbReference type="Proteomes" id="UP000002035"/>
    </source>
</evidence>
<feature type="transmembrane region" description="Helical" evidence="8">
    <location>
        <begin position="333"/>
        <end position="358"/>
    </location>
</feature>
<proteinExistence type="inferred from homology"/>
<keyword evidence="4 8" id="KW-0812">Transmembrane</keyword>
<comment type="subcellular location">
    <subcellularLocation>
        <location evidence="8">Endoplasmic reticulum membrane</location>
        <topology evidence="8">Multi-pass membrane protein</topology>
    </subcellularLocation>
    <subcellularLocation>
        <location evidence="1">Membrane</location>
        <topology evidence="1">Multi-pass membrane protein</topology>
    </subcellularLocation>
</comment>
<dbReference type="GO" id="GO:0006882">
    <property type="term" value="P:intracellular zinc ion homeostasis"/>
    <property type="evidence" value="ECO:0007669"/>
    <property type="project" value="InterPro"/>
</dbReference>
<dbReference type="AlphaFoldDB" id="C5FWP3"/>
<evidence type="ECO:0000256" key="5">
    <source>
        <dbReference type="ARBA" id="ARBA00022989"/>
    </source>
</evidence>
<feature type="transmembrane region" description="Helical" evidence="8">
    <location>
        <begin position="370"/>
        <end position="388"/>
    </location>
</feature>
<dbReference type="InterPro" id="IPR058533">
    <property type="entry name" value="Cation_efflux_TM"/>
</dbReference>
<dbReference type="FunFam" id="1.20.1510.10:FF:000014">
    <property type="entry name" value="Cation efflux protein/ zinc transporter"/>
    <property type="match status" value="1"/>
</dbReference>
<dbReference type="PANTHER" id="PTHR45755">
    <property type="match status" value="1"/>
</dbReference>
<feature type="region of interest" description="Disordered" evidence="9">
    <location>
        <begin position="586"/>
        <end position="651"/>
    </location>
</feature>
<dbReference type="HOGENOM" id="CLU_013389_0_0_1"/>
<name>C5FWP3_ARTOC</name>
<evidence type="ECO:0000256" key="7">
    <source>
        <dbReference type="ARBA" id="ARBA00023136"/>
    </source>
</evidence>
<protein>
    <recommendedName>
        <fullName evidence="8">Zinc transporter</fullName>
    </recommendedName>
</protein>
<feature type="compositionally biased region" description="Low complexity" evidence="9">
    <location>
        <begin position="615"/>
        <end position="626"/>
    </location>
</feature>
<keyword evidence="8" id="KW-0256">Endoplasmic reticulum</keyword>
<dbReference type="InterPro" id="IPR002524">
    <property type="entry name" value="Cation_efflux"/>
</dbReference>
<dbReference type="GO" id="GO:0005385">
    <property type="term" value="F:zinc ion transmembrane transporter activity"/>
    <property type="evidence" value="ECO:0007669"/>
    <property type="project" value="UniProtKB-UniRule"/>
</dbReference>
<dbReference type="Gene3D" id="1.20.1510.10">
    <property type="entry name" value="Cation efflux protein transmembrane domain"/>
    <property type="match status" value="1"/>
</dbReference>
<feature type="transmembrane region" description="Helical" evidence="8">
    <location>
        <begin position="133"/>
        <end position="154"/>
    </location>
</feature>
<evidence type="ECO:0000256" key="9">
    <source>
        <dbReference type="SAM" id="MobiDB-lite"/>
    </source>
</evidence>
<dbReference type="EMBL" id="DS995706">
    <property type="protein sequence ID" value="EEQ34327.1"/>
    <property type="molecule type" value="Genomic_DNA"/>
</dbReference>
<feature type="transmembrane region" description="Helical" evidence="8">
    <location>
        <begin position="518"/>
        <end position="537"/>
    </location>
</feature>
<feature type="region of interest" description="Disordered" evidence="9">
    <location>
        <begin position="62"/>
        <end position="94"/>
    </location>
</feature>
<feature type="transmembrane region" description="Helical" evidence="8">
    <location>
        <begin position="440"/>
        <end position="461"/>
    </location>
</feature>
<dbReference type="GO" id="GO:1904257">
    <property type="term" value="P:zinc ion import into Golgi lumen"/>
    <property type="evidence" value="ECO:0007669"/>
    <property type="project" value="TreeGrafter"/>
</dbReference>
<dbReference type="VEuPathDB" id="FungiDB:MCYG_07146"/>
<keyword evidence="7 8" id="KW-0472">Membrane</keyword>
<keyword evidence="12" id="KW-1185">Reference proteome</keyword>
<dbReference type="GO" id="GO:0005794">
    <property type="term" value="C:Golgi apparatus"/>
    <property type="evidence" value="ECO:0007669"/>
    <property type="project" value="TreeGrafter"/>
</dbReference>
<keyword evidence="6 8" id="KW-0406">Ion transport</keyword>
<feature type="transmembrane region" description="Helical" evidence="8">
    <location>
        <begin position="175"/>
        <end position="198"/>
    </location>
</feature>
<evidence type="ECO:0000256" key="3">
    <source>
        <dbReference type="ARBA" id="ARBA00022448"/>
    </source>
</evidence>
<evidence type="ECO:0000256" key="8">
    <source>
        <dbReference type="RuleBase" id="RU369017"/>
    </source>
</evidence>
<dbReference type="GeneID" id="9226967"/>
<evidence type="ECO:0000256" key="6">
    <source>
        <dbReference type="ARBA" id="ARBA00023065"/>
    </source>
</evidence>
<reference evidence="12" key="1">
    <citation type="journal article" date="2012" name="MBio">
        <title>Comparative genome analysis of Trichophyton rubrum and related dermatophytes reveals candidate genes involved in infection.</title>
        <authorList>
            <person name="Martinez D.A."/>
            <person name="Oliver B.G."/>
            <person name="Graeser Y."/>
            <person name="Goldberg J.M."/>
            <person name="Li W."/>
            <person name="Martinez-Rossi N.M."/>
            <person name="Monod M."/>
            <person name="Shelest E."/>
            <person name="Barton R.C."/>
            <person name="Birch E."/>
            <person name="Brakhage A.A."/>
            <person name="Chen Z."/>
            <person name="Gurr S.J."/>
            <person name="Heiman D."/>
            <person name="Heitman J."/>
            <person name="Kosti I."/>
            <person name="Rossi A."/>
            <person name="Saif S."/>
            <person name="Samalova M."/>
            <person name="Saunders C.W."/>
            <person name="Shea T."/>
            <person name="Summerbell R.C."/>
            <person name="Xu J."/>
            <person name="Young S."/>
            <person name="Zeng Q."/>
            <person name="Birren B.W."/>
            <person name="Cuomo C.A."/>
            <person name="White T.C."/>
        </authorList>
    </citation>
    <scope>NUCLEOTIDE SEQUENCE [LARGE SCALE GENOMIC DNA]</scope>
    <source>
        <strain evidence="12">ATCC MYA-4605 / CBS 113480</strain>
    </source>
</reference>
<evidence type="ECO:0000259" key="10">
    <source>
        <dbReference type="Pfam" id="PF01545"/>
    </source>
</evidence>
<gene>
    <name evidence="11" type="ORF">MCYG_07146</name>
</gene>
<dbReference type="InterPro" id="IPR027469">
    <property type="entry name" value="Cation_efflux_TMD_sf"/>
</dbReference>
<comment type="similarity">
    <text evidence="2 8">Belongs to the cation diffusion facilitator (CDF) transporter (TC 2.A.4) family. SLC30A subfamily.</text>
</comment>
<dbReference type="SUPFAM" id="SSF161111">
    <property type="entry name" value="Cation efflux protein transmembrane domain-like"/>
    <property type="match status" value="1"/>
</dbReference>
<dbReference type="NCBIfam" id="TIGR01297">
    <property type="entry name" value="CDF"/>
    <property type="match status" value="1"/>
</dbReference>
<feature type="transmembrane region" description="Helical" evidence="8">
    <location>
        <begin position="224"/>
        <end position="249"/>
    </location>
</feature>
<organism evidence="11 12">
    <name type="scientific">Arthroderma otae (strain ATCC MYA-4605 / CBS 113480)</name>
    <name type="common">Microsporum canis</name>
    <dbReference type="NCBI Taxonomy" id="554155"/>
    <lineage>
        <taxon>Eukaryota</taxon>
        <taxon>Fungi</taxon>
        <taxon>Dikarya</taxon>
        <taxon>Ascomycota</taxon>
        <taxon>Pezizomycotina</taxon>
        <taxon>Eurotiomycetes</taxon>
        <taxon>Eurotiomycetidae</taxon>
        <taxon>Onygenales</taxon>
        <taxon>Arthrodermataceae</taxon>
        <taxon>Microsporum</taxon>
    </lineage>
</organism>
<comment type="caution">
    <text evidence="8">Lacks conserved residue(s) required for the propagation of feature annotation.</text>
</comment>
<feature type="transmembrane region" description="Helical" evidence="8">
    <location>
        <begin position="277"/>
        <end position="295"/>
    </location>
</feature>
<feature type="transmembrane region" description="Helical" evidence="8">
    <location>
        <begin position="408"/>
        <end position="428"/>
    </location>
</feature>
<feature type="region of interest" description="Disordered" evidence="9">
    <location>
        <begin position="1"/>
        <end position="47"/>
    </location>
</feature>
<accession>C5FWP3</accession>
<comment type="function">
    <text evidence="8">Functions as a zinc transporter.</text>
</comment>
<feature type="compositionally biased region" description="Basic residues" evidence="9">
    <location>
        <begin position="586"/>
        <end position="605"/>
    </location>
</feature>
<dbReference type="GO" id="GO:0031410">
    <property type="term" value="C:cytoplasmic vesicle"/>
    <property type="evidence" value="ECO:0007669"/>
    <property type="project" value="TreeGrafter"/>
</dbReference>
<dbReference type="GO" id="GO:0005789">
    <property type="term" value="C:endoplasmic reticulum membrane"/>
    <property type="evidence" value="ECO:0007669"/>
    <property type="project" value="UniProtKB-SubCell"/>
</dbReference>
<dbReference type="InterPro" id="IPR045316">
    <property type="entry name" value="Msc2-like"/>
</dbReference>
<keyword evidence="3 8" id="KW-0813">Transport</keyword>
<evidence type="ECO:0000256" key="2">
    <source>
        <dbReference type="ARBA" id="ARBA00008873"/>
    </source>
</evidence>
<dbReference type="Proteomes" id="UP000002035">
    <property type="component" value="Unassembled WGS sequence"/>
</dbReference>
<dbReference type="OrthoDB" id="78669at2759"/>
<dbReference type="eggNOG" id="KOG1484">
    <property type="taxonomic scope" value="Eukaryota"/>
</dbReference>
<feature type="domain" description="Cation efflux protein transmembrane" evidence="10">
    <location>
        <begin position="343"/>
        <end position="544"/>
    </location>
</feature>
<dbReference type="Pfam" id="PF01545">
    <property type="entry name" value="Cation_efflux"/>
    <property type="match status" value="1"/>
</dbReference>
<feature type="transmembrane region" description="Helical" evidence="8">
    <location>
        <begin position="487"/>
        <end position="511"/>
    </location>
</feature>
<dbReference type="RefSeq" id="XP_002845182.1">
    <property type="nucleotide sequence ID" value="XM_002845136.1"/>
</dbReference>
<sequence length="707" mass="76157">MSAAAPISPAMNGVRGGRSHRGRGHKRNHGHSINDNSQQVSPYIGASMPSQNVQAPLYLSNSAKEDPPAQYTEKQGLGSMNIPNGGVTSGEYHYQRPSASQDGFSLGSITDGQLHAQLSSGQHEHSHTSFEGLGWSMISGVLTALPFVASYFLTSISAGRANARAKSTEKLYSHRLALSPLLVSCAYVAVALLLQGIYEKLRPGRRKATPAQANGSNLYDGLRMALWMSLLFYASFMVGFDVVVAVLLLRLSADVPAGSRSNNMLATITHIFKQRKISTLFIIAMAALDTVYLSSSDPITPSSTPLSTSVNATVDEKFASGKNNIDDAATVNLVIGMILGALVILNLVFMMVQLTYGIVTGSLGLLSDSIHMLFDCFALAVGLAAAVMSKWPPSSRFPYGYGKIDTLAGFGNGVFLMIISIEIVYEAVERLMSGSEVHRIGDLFIVSSLGLVVNLVGIFAFDHAHHGHGHGGHDHDHGHGNENMHGIFLHILADALGSVAVVSSTILVHFFGWSGFDPIASCLIAILIFASAIPLVISTSKTLLLALPADVEYSLRDTLASVSVMRGVVGYTVPKFWLDDTVHDHNHKHHDHSHGHTHRSHHGHNHDHWHDHGGSHNLSNHSCNSHSHSETHSHSHGHAHSHSEHEQSSHRRVLGVIHIIASKNSDLSDVHARVASYLSERGMNVLVQVEREGDIKCWCGGGNRTAS</sequence>
<keyword evidence="5 8" id="KW-1133">Transmembrane helix</keyword>
<feature type="compositionally biased region" description="Basic residues" evidence="9">
    <location>
        <begin position="17"/>
        <end position="30"/>
    </location>
</feature>
<evidence type="ECO:0000256" key="4">
    <source>
        <dbReference type="ARBA" id="ARBA00022692"/>
    </source>
</evidence>
<dbReference type="PANTHER" id="PTHR45755:SF4">
    <property type="entry name" value="ZINC TRANSPORTER 7"/>
    <property type="match status" value="1"/>
</dbReference>
<dbReference type="STRING" id="554155.C5FWP3"/>
<evidence type="ECO:0000313" key="11">
    <source>
        <dbReference type="EMBL" id="EEQ34327.1"/>
    </source>
</evidence>
<evidence type="ECO:0000256" key="1">
    <source>
        <dbReference type="ARBA" id="ARBA00004141"/>
    </source>
</evidence>